<evidence type="ECO:0000256" key="2">
    <source>
        <dbReference type="ARBA" id="ARBA00022741"/>
    </source>
</evidence>
<comment type="caution">
    <text evidence="6">The sequence shown here is derived from an EMBL/GenBank/DDBJ whole genome shotgun (WGS) entry which is preliminary data.</text>
</comment>
<dbReference type="Gene3D" id="3.30.450.90">
    <property type="match status" value="1"/>
</dbReference>
<dbReference type="PANTHER" id="PTHR30258">
    <property type="entry name" value="TYPE II SECRETION SYSTEM PROTEIN GSPE-RELATED"/>
    <property type="match status" value="1"/>
</dbReference>
<dbReference type="InterPro" id="IPR037257">
    <property type="entry name" value="T2SS_E_N_sf"/>
</dbReference>
<keyword evidence="3" id="KW-0067">ATP-binding</keyword>
<dbReference type="Proteomes" id="UP001320898">
    <property type="component" value="Unassembled WGS sequence"/>
</dbReference>
<dbReference type="SUPFAM" id="SSF52540">
    <property type="entry name" value="P-loop containing nucleoside triphosphate hydrolases"/>
    <property type="match status" value="1"/>
</dbReference>
<organism evidence="6 7">
    <name type="scientific">Microbaculum marinisediminis</name>
    <dbReference type="NCBI Taxonomy" id="2931392"/>
    <lineage>
        <taxon>Bacteria</taxon>
        <taxon>Pseudomonadati</taxon>
        <taxon>Pseudomonadota</taxon>
        <taxon>Alphaproteobacteria</taxon>
        <taxon>Hyphomicrobiales</taxon>
        <taxon>Tepidamorphaceae</taxon>
        <taxon>Microbaculum</taxon>
    </lineage>
</organism>
<feature type="domain" description="Bacterial type II secretion system protein E" evidence="5">
    <location>
        <begin position="387"/>
        <end position="401"/>
    </location>
</feature>
<dbReference type="EMBL" id="JALIDZ010000014">
    <property type="protein sequence ID" value="MCT8974710.1"/>
    <property type="molecule type" value="Genomic_DNA"/>
</dbReference>
<dbReference type="PANTHER" id="PTHR30258:SF2">
    <property type="entry name" value="COMG OPERON PROTEIN 1"/>
    <property type="match status" value="1"/>
</dbReference>
<evidence type="ECO:0000313" key="6">
    <source>
        <dbReference type="EMBL" id="MCT8974710.1"/>
    </source>
</evidence>
<keyword evidence="7" id="KW-1185">Reference proteome</keyword>
<dbReference type="InterPro" id="IPR001482">
    <property type="entry name" value="T2SS/T4SS_dom"/>
</dbReference>
<evidence type="ECO:0000256" key="4">
    <source>
        <dbReference type="SAM" id="MobiDB-lite"/>
    </source>
</evidence>
<dbReference type="Pfam" id="PF00437">
    <property type="entry name" value="T2SSE"/>
    <property type="match status" value="1"/>
</dbReference>
<evidence type="ECO:0000256" key="3">
    <source>
        <dbReference type="ARBA" id="ARBA00022840"/>
    </source>
</evidence>
<dbReference type="GO" id="GO:0005886">
    <property type="term" value="C:plasma membrane"/>
    <property type="evidence" value="ECO:0007669"/>
    <property type="project" value="TreeGrafter"/>
</dbReference>
<dbReference type="GO" id="GO:0016887">
    <property type="term" value="F:ATP hydrolysis activity"/>
    <property type="evidence" value="ECO:0007669"/>
    <property type="project" value="TreeGrafter"/>
</dbReference>
<name>A0AAW5R5R4_9HYPH</name>
<evidence type="ECO:0000313" key="7">
    <source>
        <dbReference type="Proteomes" id="UP001320898"/>
    </source>
</evidence>
<dbReference type="RefSeq" id="WP_261618298.1">
    <property type="nucleotide sequence ID" value="NZ_JALIDZ010000014.1"/>
</dbReference>
<dbReference type="AlphaFoldDB" id="A0AAW5R5R4"/>
<feature type="region of interest" description="Disordered" evidence="4">
    <location>
        <begin position="152"/>
        <end position="173"/>
    </location>
</feature>
<reference evidence="6 7" key="1">
    <citation type="submission" date="2022-04" db="EMBL/GenBank/DDBJ databases">
        <authorList>
            <person name="Ye Y.-Q."/>
            <person name="Du Z.-J."/>
        </authorList>
    </citation>
    <scope>NUCLEOTIDE SEQUENCE [LARGE SCALE GENOMIC DNA]</scope>
    <source>
        <strain evidence="6 7">A6E488</strain>
    </source>
</reference>
<dbReference type="CDD" id="cd01129">
    <property type="entry name" value="PulE-GspE-like"/>
    <property type="match status" value="1"/>
</dbReference>
<accession>A0AAW5R5R4</accession>
<dbReference type="InterPro" id="IPR003593">
    <property type="entry name" value="AAA+_ATPase"/>
</dbReference>
<dbReference type="SUPFAM" id="SSF160246">
    <property type="entry name" value="EspE N-terminal domain-like"/>
    <property type="match status" value="1"/>
</dbReference>
<keyword evidence="2" id="KW-0547">Nucleotide-binding</keyword>
<gene>
    <name evidence="6" type="ORF">MUB46_22875</name>
</gene>
<evidence type="ECO:0000256" key="1">
    <source>
        <dbReference type="ARBA" id="ARBA00006611"/>
    </source>
</evidence>
<dbReference type="SMART" id="SM00382">
    <property type="entry name" value="AAA"/>
    <property type="match status" value="1"/>
</dbReference>
<protein>
    <submittedName>
        <fullName evidence="6">GspE/PulE family protein</fullName>
    </submittedName>
</protein>
<feature type="compositionally biased region" description="Low complexity" evidence="4">
    <location>
        <begin position="152"/>
        <end position="164"/>
    </location>
</feature>
<dbReference type="Gene3D" id="3.30.300.160">
    <property type="entry name" value="Type II secretion system, protein E, N-terminal domain"/>
    <property type="match status" value="1"/>
</dbReference>
<proteinExistence type="inferred from homology"/>
<dbReference type="PROSITE" id="PS00662">
    <property type="entry name" value="T2SP_E"/>
    <property type="match status" value="1"/>
</dbReference>
<evidence type="ECO:0000259" key="5">
    <source>
        <dbReference type="PROSITE" id="PS00662"/>
    </source>
</evidence>
<dbReference type="InterPro" id="IPR007831">
    <property type="entry name" value="T2SS_GspE_N"/>
</dbReference>
<comment type="similarity">
    <text evidence="1">Belongs to the GSP E family.</text>
</comment>
<dbReference type="FunFam" id="3.40.50.300:FF:000398">
    <property type="entry name" value="Type IV pilus assembly ATPase PilB"/>
    <property type="match status" value="1"/>
</dbReference>
<dbReference type="Gene3D" id="3.40.50.300">
    <property type="entry name" value="P-loop containing nucleotide triphosphate hydrolases"/>
    <property type="match status" value="1"/>
</dbReference>
<dbReference type="Pfam" id="PF05157">
    <property type="entry name" value="MshEN"/>
    <property type="match status" value="1"/>
</dbReference>
<sequence>MIANEVLDVDGTFAAFLKNAQEFSERVDWAALSKLEAPERGSYAQLWEAGILTGTDLADAIAAFHGLPRGRTESVTGRPHGMKGLSRRFLRDAWVYPFETDGRTSLAVADPTNEDAIRAVSLALGTTPAVYIVAFEDIAMLFERDVEPASEAGQATDAAAQAGEIDGESASDENLERLRDLARGAPVVQAVDAMLEAAIDLNATDIHIEPSRDAVRVRLRVDGFLRPYQNLPSRMARAIVSRIKILAGLNIAERRLPQDGRARVKIVNTEADLRIATMPTLHGEAAVIRILVKESRALDLARLGMSQHDLMALRTQLAEPYGMIVVTGPTGSGKTTTLAAALTYLNDPQRKIMTVEDPIEYQVPGIHQTQIKPSIDLTFATALRSFLRHDPDIIMVGEMRDSETASIGIQAALTGHLVLTTLHTNNAADAVARLLDLKVESFLLASALRCVVGQRLVRRLCERCREPAPPGDATTESLIERGVLTLAPGETLYVGGGCDWCGGTGYRGRIAIFEVMKFDAQLRKHIHDDVDTAELQRLAHEAGMTSMLEDGLAKCRAGLTSVAEVVRVTT</sequence>
<dbReference type="InterPro" id="IPR027417">
    <property type="entry name" value="P-loop_NTPase"/>
</dbReference>
<dbReference type="GO" id="GO:0005524">
    <property type="term" value="F:ATP binding"/>
    <property type="evidence" value="ECO:0007669"/>
    <property type="project" value="UniProtKB-KW"/>
</dbReference>